<comment type="caution">
    <text evidence="4">The sequence shown here is derived from an EMBL/GenBank/DDBJ whole genome shotgun (WGS) entry which is preliminary data.</text>
</comment>
<dbReference type="Proteomes" id="UP001626550">
    <property type="component" value="Unassembled WGS sequence"/>
</dbReference>
<sequence>FLIILCHLIVVSLSDGECPNLKIWLDIGSGQEMDLATESWNVTSYKLPDNFKADHIFNVSGKLYLLGGNKELTEHQVYSLRPIGCSWWYQEIHRKPYRLQTSAVLVGTRIYMIGGIADSYTCEYLETSKYWLSWRKCAPMFGKRYCTAAVAYEGRIYAFGGSEEFRPTRLVQRYNPATDRWTRLPPMPIATSCGAAAVLNNLIYVIGGFNEMSYLETFVQVFDPTISEWRDDLPVKSMNLEHYGAPLMAFNGSLYIAGSSSSTNTHKKVEKYDPKTNTWRVLPNEMIKSPSGVFTTVLK</sequence>
<dbReference type="SMART" id="SM00612">
    <property type="entry name" value="Kelch"/>
    <property type="match status" value="4"/>
</dbReference>
<keyword evidence="3" id="KW-0732">Signal</keyword>
<accession>A0ABD2PQG6</accession>
<dbReference type="PANTHER" id="PTHR46260:SF3">
    <property type="entry name" value="RING-TYPE DOMAIN-CONTAINING PROTEIN"/>
    <property type="match status" value="1"/>
</dbReference>
<keyword evidence="5" id="KW-1185">Reference proteome</keyword>
<gene>
    <name evidence="4" type="ORF">Ciccas_011708</name>
</gene>
<dbReference type="SUPFAM" id="SSF117281">
    <property type="entry name" value="Kelch motif"/>
    <property type="match status" value="1"/>
</dbReference>
<protein>
    <submittedName>
        <fullName evidence="4">Uncharacterized protein</fullName>
    </submittedName>
</protein>
<organism evidence="4 5">
    <name type="scientific">Cichlidogyrus casuarinus</name>
    <dbReference type="NCBI Taxonomy" id="1844966"/>
    <lineage>
        <taxon>Eukaryota</taxon>
        <taxon>Metazoa</taxon>
        <taxon>Spiralia</taxon>
        <taxon>Lophotrochozoa</taxon>
        <taxon>Platyhelminthes</taxon>
        <taxon>Monogenea</taxon>
        <taxon>Monopisthocotylea</taxon>
        <taxon>Dactylogyridea</taxon>
        <taxon>Ancyrocephalidae</taxon>
        <taxon>Cichlidogyrus</taxon>
    </lineage>
</organism>
<proteinExistence type="predicted"/>
<keyword evidence="2" id="KW-0677">Repeat</keyword>
<feature type="signal peptide" evidence="3">
    <location>
        <begin position="1"/>
        <end position="16"/>
    </location>
</feature>
<keyword evidence="1" id="KW-0880">Kelch repeat</keyword>
<feature type="chain" id="PRO_5044798742" evidence="3">
    <location>
        <begin position="17"/>
        <end position="299"/>
    </location>
</feature>
<dbReference type="Gene3D" id="2.120.10.80">
    <property type="entry name" value="Kelch-type beta propeller"/>
    <property type="match status" value="1"/>
</dbReference>
<reference evidence="4 5" key="1">
    <citation type="submission" date="2024-11" db="EMBL/GenBank/DDBJ databases">
        <title>Adaptive evolution of stress response genes in parasites aligns with host niche diversity.</title>
        <authorList>
            <person name="Hahn C."/>
            <person name="Resl P."/>
        </authorList>
    </citation>
    <scope>NUCLEOTIDE SEQUENCE [LARGE SCALE GENOMIC DNA]</scope>
    <source>
        <strain evidence="4">EGGRZ-B1_66</strain>
        <tissue evidence="4">Body</tissue>
    </source>
</reference>
<dbReference type="PANTHER" id="PTHR46260">
    <property type="entry name" value="RING-TYPE DOMAIN-CONTAINING PROTEIN"/>
    <property type="match status" value="1"/>
</dbReference>
<evidence type="ECO:0000256" key="2">
    <source>
        <dbReference type="ARBA" id="ARBA00022737"/>
    </source>
</evidence>
<dbReference type="AlphaFoldDB" id="A0ABD2PQG6"/>
<dbReference type="EMBL" id="JBJKFK010003588">
    <property type="protein sequence ID" value="KAL3309743.1"/>
    <property type="molecule type" value="Genomic_DNA"/>
</dbReference>
<dbReference type="InterPro" id="IPR015915">
    <property type="entry name" value="Kelch-typ_b-propeller"/>
</dbReference>
<evidence type="ECO:0000256" key="1">
    <source>
        <dbReference type="ARBA" id="ARBA00022441"/>
    </source>
</evidence>
<evidence type="ECO:0000313" key="5">
    <source>
        <dbReference type="Proteomes" id="UP001626550"/>
    </source>
</evidence>
<dbReference type="InterPro" id="IPR051746">
    <property type="entry name" value="Kelch_domain_containing_8"/>
</dbReference>
<evidence type="ECO:0000313" key="4">
    <source>
        <dbReference type="EMBL" id="KAL3309743.1"/>
    </source>
</evidence>
<evidence type="ECO:0000256" key="3">
    <source>
        <dbReference type="SAM" id="SignalP"/>
    </source>
</evidence>
<dbReference type="Pfam" id="PF24681">
    <property type="entry name" value="Kelch_KLHDC2_KLHL20_DRC7"/>
    <property type="match status" value="1"/>
</dbReference>
<feature type="non-terminal residue" evidence="4">
    <location>
        <position position="1"/>
    </location>
</feature>
<dbReference type="InterPro" id="IPR006652">
    <property type="entry name" value="Kelch_1"/>
</dbReference>
<name>A0ABD2PQG6_9PLAT</name>